<comment type="similarity">
    <text evidence="7">Belongs to the binding-protein-dependent transport system permease family.</text>
</comment>
<dbReference type="InterPro" id="IPR000515">
    <property type="entry name" value="MetI-like"/>
</dbReference>
<sequence length="292" mass="32729">MKKRSISDIVIAIFLILCGLLCLIPIVNTLAISFSDKSSVAQGLVGLIPVNFNLASYKAMLADNQFWRSFGISVLRVILGTSLNVLMCIMMGYPLSKSEKVFKQKKYYMWIIIFTMLFSGGMIPTFMVIKNLHLLDTIWALVLPMAVPVFYVIVQMNFFKAVPDALEESAFLDGASPWTILWKIYVPLSKPAIATITLFSAVNHWNSFFDGKIYINSLSKMPLQTYIQSLSAEVNMSTMANMNAEDLINRMAMSSLTFNSAKVIVSIIPILLIYPYLQKYFVSGMVMGAVKE</sequence>
<dbReference type="RefSeq" id="WP_390403527.1">
    <property type="nucleotide sequence ID" value="NZ_BAABYW010000001.1"/>
</dbReference>
<comment type="subcellular location">
    <subcellularLocation>
        <location evidence="1 7">Cell membrane</location>
        <topology evidence="1 7">Multi-pass membrane protein</topology>
    </subcellularLocation>
</comment>
<dbReference type="Gene3D" id="1.10.3720.10">
    <property type="entry name" value="MetI-like"/>
    <property type="match status" value="1"/>
</dbReference>
<dbReference type="PROSITE" id="PS50928">
    <property type="entry name" value="ABC_TM1"/>
    <property type="match status" value="1"/>
</dbReference>
<dbReference type="PANTHER" id="PTHR43744">
    <property type="entry name" value="ABC TRANSPORTER PERMEASE PROTEIN MG189-RELATED-RELATED"/>
    <property type="match status" value="1"/>
</dbReference>
<evidence type="ECO:0000256" key="3">
    <source>
        <dbReference type="ARBA" id="ARBA00022475"/>
    </source>
</evidence>
<keyword evidence="5 7" id="KW-1133">Transmembrane helix</keyword>
<keyword evidence="3" id="KW-1003">Cell membrane</keyword>
<dbReference type="SUPFAM" id="SSF161098">
    <property type="entry name" value="MetI-like"/>
    <property type="match status" value="1"/>
</dbReference>
<gene>
    <name evidence="9" type="ORF">K040078D81_06980</name>
</gene>
<keyword evidence="2 7" id="KW-0813">Transport</keyword>
<feature type="domain" description="ABC transmembrane type-1" evidence="8">
    <location>
        <begin position="70"/>
        <end position="269"/>
    </location>
</feature>
<evidence type="ECO:0000256" key="1">
    <source>
        <dbReference type="ARBA" id="ARBA00004651"/>
    </source>
</evidence>
<evidence type="ECO:0000259" key="8">
    <source>
        <dbReference type="PROSITE" id="PS50928"/>
    </source>
</evidence>
<feature type="transmembrane region" description="Helical" evidence="7">
    <location>
        <begin position="9"/>
        <end position="34"/>
    </location>
</feature>
<organism evidence="9 10">
    <name type="scientific">Blautia hominis</name>
    <dbReference type="NCBI Taxonomy" id="2025493"/>
    <lineage>
        <taxon>Bacteria</taxon>
        <taxon>Bacillati</taxon>
        <taxon>Bacillota</taxon>
        <taxon>Clostridia</taxon>
        <taxon>Lachnospirales</taxon>
        <taxon>Lachnospiraceae</taxon>
        <taxon>Blautia</taxon>
    </lineage>
</organism>
<name>A0ABQ0B551_9FIRM</name>
<keyword evidence="10" id="KW-1185">Reference proteome</keyword>
<reference evidence="9 10" key="1">
    <citation type="submission" date="2024-04" db="EMBL/GenBank/DDBJ databases">
        <title>Defined microbial consortia suppress multidrug-resistant proinflammatory Enterobacteriaceae via ecological control.</title>
        <authorList>
            <person name="Furuichi M."/>
            <person name="Kawaguchi T."/>
            <person name="Pust M."/>
            <person name="Yasuma K."/>
            <person name="Plichta D."/>
            <person name="Hasegawa N."/>
            <person name="Ohya T."/>
            <person name="Bhattarai S."/>
            <person name="Sasajima S."/>
            <person name="Aoto Y."/>
            <person name="Tuganbaev T."/>
            <person name="Yaginuma M."/>
            <person name="Ueda M."/>
            <person name="Okahashi N."/>
            <person name="Amafuji K."/>
            <person name="Kiridooshi Y."/>
            <person name="Sugita K."/>
            <person name="Strazar M."/>
            <person name="Skelly A."/>
            <person name="Suda W."/>
            <person name="Hattori M."/>
            <person name="Nakamoto N."/>
            <person name="Caballero S."/>
            <person name="Norman J."/>
            <person name="Olle B."/>
            <person name="Tanoue T."/>
            <person name="Arita M."/>
            <person name="Bucci V."/>
            <person name="Atarashi K."/>
            <person name="Xavier R."/>
            <person name="Honda K."/>
        </authorList>
    </citation>
    <scope>NUCLEOTIDE SEQUENCE [LARGE SCALE GENOMIC DNA]</scope>
    <source>
        <strain evidence="10">k04-0078-D8-1</strain>
    </source>
</reference>
<keyword evidence="6 7" id="KW-0472">Membrane</keyword>
<dbReference type="Pfam" id="PF00528">
    <property type="entry name" value="BPD_transp_1"/>
    <property type="match status" value="1"/>
</dbReference>
<evidence type="ECO:0000256" key="2">
    <source>
        <dbReference type="ARBA" id="ARBA00022448"/>
    </source>
</evidence>
<feature type="transmembrane region" description="Helical" evidence="7">
    <location>
        <begin position="135"/>
        <end position="154"/>
    </location>
</feature>
<accession>A0ABQ0B551</accession>
<dbReference type="CDD" id="cd06261">
    <property type="entry name" value="TM_PBP2"/>
    <property type="match status" value="1"/>
</dbReference>
<evidence type="ECO:0000313" key="9">
    <source>
        <dbReference type="EMBL" id="GAA6406581.1"/>
    </source>
</evidence>
<feature type="transmembrane region" description="Helical" evidence="7">
    <location>
        <begin position="256"/>
        <end position="277"/>
    </location>
</feature>
<evidence type="ECO:0000313" key="10">
    <source>
        <dbReference type="Proteomes" id="UP001600943"/>
    </source>
</evidence>
<dbReference type="InterPro" id="IPR035906">
    <property type="entry name" value="MetI-like_sf"/>
</dbReference>
<feature type="transmembrane region" description="Helical" evidence="7">
    <location>
        <begin position="70"/>
        <end position="95"/>
    </location>
</feature>
<dbReference type="EMBL" id="BAABYW010000001">
    <property type="protein sequence ID" value="GAA6406581.1"/>
    <property type="molecule type" value="Genomic_DNA"/>
</dbReference>
<comment type="caution">
    <text evidence="9">The sequence shown here is derived from an EMBL/GenBank/DDBJ whole genome shotgun (WGS) entry which is preliminary data.</text>
</comment>
<protein>
    <submittedName>
        <fullName evidence="9">Carbohydrate ABC transporter permease</fullName>
    </submittedName>
</protein>
<keyword evidence="4 7" id="KW-0812">Transmembrane</keyword>
<dbReference type="PANTHER" id="PTHR43744:SF9">
    <property type="entry name" value="POLYGALACTURONAN_RHAMNOGALACTURONAN TRANSPORT SYSTEM PERMEASE PROTEIN YTCP"/>
    <property type="match status" value="1"/>
</dbReference>
<feature type="transmembrane region" description="Helical" evidence="7">
    <location>
        <begin position="107"/>
        <end position="129"/>
    </location>
</feature>
<evidence type="ECO:0000256" key="7">
    <source>
        <dbReference type="RuleBase" id="RU363032"/>
    </source>
</evidence>
<proteinExistence type="inferred from homology"/>
<dbReference type="Proteomes" id="UP001600943">
    <property type="component" value="Unassembled WGS sequence"/>
</dbReference>
<evidence type="ECO:0000256" key="4">
    <source>
        <dbReference type="ARBA" id="ARBA00022692"/>
    </source>
</evidence>
<evidence type="ECO:0000256" key="5">
    <source>
        <dbReference type="ARBA" id="ARBA00022989"/>
    </source>
</evidence>
<evidence type="ECO:0000256" key="6">
    <source>
        <dbReference type="ARBA" id="ARBA00023136"/>
    </source>
</evidence>